<proteinExistence type="inferred from homology"/>
<dbReference type="InterPro" id="IPR028998">
    <property type="entry name" value="RimP_C"/>
</dbReference>
<dbReference type="KEGG" id="cfh:C1707_06175"/>
<keyword evidence="2 3" id="KW-0690">Ribosome biogenesis</keyword>
<feature type="compositionally biased region" description="Acidic residues" evidence="4">
    <location>
        <begin position="217"/>
        <end position="228"/>
    </location>
</feature>
<dbReference type="Proteomes" id="UP000281192">
    <property type="component" value="Chromosome"/>
</dbReference>
<dbReference type="CDD" id="cd01734">
    <property type="entry name" value="YlxS_C"/>
    <property type="match status" value="1"/>
</dbReference>
<dbReference type="RefSeq" id="WP_101713115.1">
    <property type="nucleotide sequence ID" value="NZ_CP026100.1"/>
</dbReference>
<dbReference type="InterPro" id="IPR003728">
    <property type="entry name" value="Ribosome_maturation_RimP"/>
</dbReference>
<evidence type="ECO:0000313" key="7">
    <source>
        <dbReference type="EMBL" id="AYV45872.1"/>
    </source>
</evidence>
<evidence type="ECO:0000259" key="5">
    <source>
        <dbReference type="Pfam" id="PF02576"/>
    </source>
</evidence>
<reference evidence="8 9" key="1">
    <citation type="submission" date="2017-12" db="EMBL/GenBank/DDBJ databases">
        <title>The genome sequence of Caulobacter flavus CGMCC1 15093.</title>
        <authorList>
            <person name="Gao J."/>
            <person name="Mao X."/>
            <person name="Sun J."/>
        </authorList>
    </citation>
    <scope>NUCLEOTIDE SEQUENCE [LARGE SCALE GENOMIC DNA]</scope>
    <source>
        <strain evidence="8 9">CGMCC1 15093</strain>
    </source>
</reference>
<evidence type="ECO:0000313" key="8">
    <source>
        <dbReference type="EMBL" id="PLR15682.1"/>
    </source>
</evidence>
<sequence length="228" mass="25182">MALSSGGPKGCRFFFGRSPAGPFEAGRAARETEKRTVRGKTREDLDLIEMLDPVAETVGYEIVRLRLMGGAEQRRLQIMAERPLQEDGTGGDMNVEDCAKLSRAISEVMDAADPIAGEYTLEVSSPGVDRPLTRLKDFETYAGFEVRIELDRVAEGRKRFKGELAGVEDDQVGLNIEGEDDVTVYFPFAWIVDAKLVLTDELMKRGADARAARVDAENDNDLSESEED</sequence>
<dbReference type="PANTHER" id="PTHR33867">
    <property type="entry name" value="RIBOSOME MATURATION FACTOR RIMP"/>
    <property type="match status" value="1"/>
</dbReference>
<accession>A0A2N5CTL7</accession>
<evidence type="ECO:0000256" key="3">
    <source>
        <dbReference type="HAMAP-Rule" id="MF_01077"/>
    </source>
</evidence>
<dbReference type="NCBIfam" id="NF000932">
    <property type="entry name" value="PRK00092.2-5"/>
    <property type="match status" value="1"/>
</dbReference>
<evidence type="ECO:0000256" key="1">
    <source>
        <dbReference type="ARBA" id="ARBA00022490"/>
    </source>
</evidence>
<dbReference type="GO" id="GO:0005829">
    <property type="term" value="C:cytosol"/>
    <property type="evidence" value="ECO:0007669"/>
    <property type="project" value="TreeGrafter"/>
</dbReference>
<dbReference type="InterPro" id="IPR036847">
    <property type="entry name" value="RimP_C_sf"/>
</dbReference>
<comment type="similarity">
    <text evidence="3">Belongs to the RimP family.</text>
</comment>
<dbReference type="AlphaFoldDB" id="A0A2N5CTL7"/>
<dbReference type="GO" id="GO:0000028">
    <property type="term" value="P:ribosomal small subunit assembly"/>
    <property type="evidence" value="ECO:0007669"/>
    <property type="project" value="TreeGrafter"/>
</dbReference>
<name>A0A2N5CTL7_9CAUL</name>
<dbReference type="GO" id="GO:0006412">
    <property type="term" value="P:translation"/>
    <property type="evidence" value="ECO:0007669"/>
    <property type="project" value="TreeGrafter"/>
</dbReference>
<evidence type="ECO:0000256" key="4">
    <source>
        <dbReference type="SAM" id="MobiDB-lite"/>
    </source>
</evidence>
<reference evidence="7 10" key="2">
    <citation type="submission" date="2018-01" db="EMBL/GenBank/DDBJ databases">
        <title>Complete genome sequence of Caulobacter flavus RHGG3.</title>
        <authorList>
            <person name="Yang E."/>
        </authorList>
    </citation>
    <scope>NUCLEOTIDE SEQUENCE [LARGE SCALE GENOMIC DNA]</scope>
    <source>
        <strain evidence="7 10">RHGG3</strain>
    </source>
</reference>
<evidence type="ECO:0000313" key="10">
    <source>
        <dbReference type="Proteomes" id="UP000281192"/>
    </source>
</evidence>
<gene>
    <name evidence="3" type="primary">rimP</name>
    <name evidence="7" type="ORF">C1707_06175</name>
    <name evidence="8" type="ORF">CFHF_11305</name>
</gene>
<dbReference type="Gene3D" id="3.30.300.70">
    <property type="entry name" value="RimP-like superfamily, N-terminal"/>
    <property type="match status" value="1"/>
</dbReference>
<dbReference type="SUPFAM" id="SSF75420">
    <property type="entry name" value="YhbC-like, N-terminal domain"/>
    <property type="match status" value="1"/>
</dbReference>
<dbReference type="InterPro" id="IPR028989">
    <property type="entry name" value="RimP_N"/>
</dbReference>
<keyword evidence="1 3" id="KW-0963">Cytoplasm</keyword>
<feature type="region of interest" description="Disordered" evidence="4">
    <location>
        <begin position="209"/>
        <end position="228"/>
    </location>
</feature>
<organism evidence="8 9">
    <name type="scientific">Caulobacter flavus</name>
    <dbReference type="NCBI Taxonomy" id="1679497"/>
    <lineage>
        <taxon>Bacteria</taxon>
        <taxon>Pseudomonadati</taxon>
        <taxon>Pseudomonadota</taxon>
        <taxon>Alphaproteobacteria</taxon>
        <taxon>Caulobacterales</taxon>
        <taxon>Caulobacteraceae</taxon>
        <taxon>Caulobacter</taxon>
    </lineage>
</organism>
<dbReference type="InterPro" id="IPR035956">
    <property type="entry name" value="RimP_N_sf"/>
</dbReference>
<dbReference type="SUPFAM" id="SSF74942">
    <property type="entry name" value="YhbC-like, C-terminal domain"/>
    <property type="match status" value="1"/>
</dbReference>
<dbReference type="OrthoDB" id="9805006at2"/>
<comment type="function">
    <text evidence="3">Required for maturation of 30S ribosomal subunits.</text>
</comment>
<dbReference type="EMBL" id="CP026100">
    <property type="protein sequence ID" value="AYV45872.1"/>
    <property type="molecule type" value="Genomic_DNA"/>
</dbReference>
<protein>
    <recommendedName>
        <fullName evidence="3">Ribosome maturation factor RimP</fullName>
    </recommendedName>
</protein>
<feature type="domain" description="Ribosome maturation factor RimP C-terminal" evidence="6">
    <location>
        <begin position="132"/>
        <end position="199"/>
    </location>
</feature>
<comment type="subcellular location">
    <subcellularLocation>
        <location evidence="3">Cytoplasm</location>
    </subcellularLocation>
</comment>
<keyword evidence="10" id="KW-1185">Reference proteome</keyword>
<dbReference type="Proteomes" id="UP000234483">
    <property type="component" value="Unassembled WGS sequence"/>
</dbReference>
<evidence type="ECO:0000259" key="6">
    <source>
        <dbReference type="Pfam" id="PF17384"/>
    </source>
</evidence>
<dbReference type="PANTHER" id="PTHR33867:SF1">
    <property type="entry name" value="RIBOSOME MATURATION FACTOR RIMP"/>
    <property type="match status" value="1"/>
</dbReference>
<dbReference type="EMBL" id="PJRQ01000022">
    <property type="protein sequence ID" value="PLR15682.1"/>
    <property type="molecule type" value="Genomic_DNA"/>
</dbReference>
<dbReference type="HAMAP" id="MF_01077">
    <property type="entry name" value="RimP"/>
    <property type="match status" value="1"/>
</dbReference>
<feature type="domain" description="Ribosome maturation factor RimP N-terminal" evidence="5">
    <location>
        <begin position="50"/>
        <end position="129"/>
    </location>
</feature>
<evidence type="ECO:0000313" key="9">
    <source>
        <dbReference type="Proteomes" id="UP000234483"/>
    </source>
</evidence>
<evidence type="ECO:0000256" key="2">
    <source>
        <dbReference type="ARBA" id="ARBA00022517"/>
    </source>
</evidence>
<dbReference type="Gene3D" id="2.30.30.180">
    <property type="entry name" value="Ribosome maturation factor RimP, C-terminal domain"/>
    <property type="match status" value="1"/>
</dbReference>
<dbReference type="Pfam" id="PF02576">
    <property type="entry name" value="RimP_N"/>
    <property type="match status" value="1"/>
</dbReference>
<dbReference type="Pfam" id="PF17384">
    <property type="entry name" value="DUF150_C"/>
    <property type="match status" value="1"/>
</dbReference>